<sequence length="723" mass="84038">MHAFQLNISPLLTQSRNCMLYLIEFSHHSEYNTRINFPAIQVNANTSYFKWQAYNSTTSIPVFKTKLHCSMVFFLIPETLLTSSGSKFVKSSGTQILSTVLPLNHFPGIKTTWAIFPITCFVIVHNNMKTFQLKEIMAVEIITSILSSVYHRILPETFGLTIITRSDNISRPPTEITIQDIRGSLICFYCSELSGRKYYKINGHMKYLFSFSCASLESCAMETNLFYSKITQNGKSVHWVIQESFIQRKKDAHDRLKNHSPFEREKTVILEISSDVFLLRDLNWTFSRNEVLTIQLATVSKSVKSLTKDPLEIFYPEKTINFKFFTPDGVYYSRESSFVFVQRFDKVIWTGLILTCLACSMVLVSSDSFIRRHSSRSQLKILSELYRYISTLAKMVRVLLEQCDNNVRFLNAERLLYTLWLLVSVLFTNAYKGALKADYSVKNPIQTKWKHFHELMDFTAFVFVDGRSKSSCHIGSTNASHYCNEKVTRETLLNQCVKRKIHANFALDFCELRQTLNRVKPLVKVRARKAEDSKLKMYWEKKLEILDGVMKRLCIVCKHDLLNFIQQTALNTTRIAFIATVERFEGLKRILGKKDLGIYFRNNGKVEDRELARDTMYVSPSGINRKYHHWVGRRIKILLTSGIYGLWHRWDGIRFRNVSPFQQYEAAGFSPLKLQGIWVVMKFFGYCVCISICGFWGEWFFSFVKRHGFSLSCVKPNDLAYLR</sequence>
<keyword evidence="1" id="KW-0812">Transmembrane</keyword>
<keyword evidence="3" id="KW-1185">Reference proteome</keyword>
<keyword evidence="1" id="KW-1133">Transmembrane helix</keyword>
<feature type="transmembrane region" description="Helical" evidence="1">
    <location>
        <begin position="683"/>
        <end position="701"/>
    </location>
</feature>
<evidence type="ECO:0000256" key="1">
    <source>
        <dbReference type="SAM" id="Phobius"/>
    </source>
</evidence>
<dbReference type="Proteomes" id="UP000708208">
    <property type="component" value="Unassembled WGS sequence"/>
</dbReference>
<protein>
    <submittedName>
        <fullName evidence="2">Uncharacterized protein</fullName>
    </submittedName>
</protein>
<reference evidence="2" key="1">
    <citation type="submission" date="2021-06" db="EMBL/GenBank/DDBJ databases">
        <authorList>
            <person name="Hodson N. C."/>
            <person name="Mongue J. A."/>
            <person name="Jaron S. K."/>
        </authorList>
    </citation>
    <scope>NUCLEOTIDE SEQUENCE</scope>
</reference>
<accession>A0A8J2L9Q2</accession>
<comment type="caution">
    <text evidence="2">The sequence shown here is derived from an EMBL/GenBank/DDBJ whole genome shotgun (WGS) entry which is preliminary data.</text>
</comment>
<name>A0A8J2L9Q2_9HEXA</name>
<proteinExistence type="predicted"/>
<evidence type="ECO:0000313" key="2">
    <source>
        <dbReference type="EMBL" id="CAG7830305.1"/>
    </source>
</evidence>
<organism evidence="2 3">
    <name type="scientific">Allacma fusca</name>
    <dbReference type="NCBI Taxonomy" id="39272"/>
    <lineage>
        <taxon>Eukaryota</taxon>
        <taxon>Metazoa</taxon>
        <taxon>Ecdysozoa</taxon>
        <taxon>Arthropoda</taxon>
        <taxon>Hexapoda</taxon>
        <taxon>Collembola</taxon>
        <taxon>Symphypleona</taxon>
        <taxon>Sminthuridae</taxon>
        <taxon>Allacma</taxon>
    </lineage>
</organism>
<dbReference type="AlphaFoldDB" id="A0A8J2L9Q2"/>
<gene>
    <name evidence="2" type="ORF">AFUS01_LOCUS40117</name>
</gene>
<evidence type="ECO:0000313" key="3">
    <source>
        <dbReference type="Proteomes" id="UP000708208"/>
    </source>
</evidence>
<dbReference type="EMBL" id="CAJVCH010555240">
    <property type="protein sequence ID" value="CAG7830305.1"/>
    <property type="molecule type" value="Genomic_DNA"/>
</dbReference>
<keyword evidence="1" id="KW-0472">Membrane</keyword>